<evidence type="ECO:0000256" key="3">
    <source>
        <dbReference type="ARBA" id="ARBA00022475"/>
    </source>
</evidence>
<dbReference type="CDD" id="cd06261">
    <property type="entry name" value="TM_PBP2"/>
    <property type="match status" value="1"/>
</dbReference>
<dbReference type="Gene3D" id="1.10.3720.10">
    <property type="entry name" value="MetI-like"/>
    <property type="match status" value="1"/>
</dbReference>
<evidence type="ECO:0000256" key="6">
    <source>
        <dbReference type="ARBA" id="ARBA00023136"/>
    </source>
</evidence>
<comment type="subcellular location">
    <subcellularLocation>
        <location evidence="1">Cell membrane</location>
        <topology evidence="1">Multi-pass membrane protein</topology>
    </subcellularLocation>
</comment>
<feature type="transmembrane region" description="Helical" evidence="7">
    <location>
        <begin position="119"/>
        <end position="137"/>
    </location>
</feature>
<keyword evidence="6 7" id="KW-0472">Membrane</keyword>
<feature type="domain" description="ABC transmembrane type-1" evidence="8">
    <location>
        <begin position="35"/>
        <end position="114"/>
    </location>
</feature>
<dbReference type="EMBL" id="CADCVB010000153">
    <property type="protein sequence ID" value="CAA9439665.1"/>
    <property type="molecule type" value="Genomic_DNA"/>
</dbReference>
<dbReference type="AlphaFoldDB" id="A0A6J4QC54"/>
<organism evidence="9">
    <name type="scientific">uncultured Rubrobacteraceae bacterium</name>
    <dbReference type="NCBI Taxonomy" id="349277"/>
    <lineage>
        <taxon>Bacteria</taxon>
        <taxon>Bacillati</taxon>
        <taxon>Actinomycetota</taxon>
        <taxon>Rubrobacteria</taxon>
        <taxon>Rubrobacterales</taxon>
        <taxon>Rubrobacteraceae</taxon>
        <taxon>environmental samples</taxon>
    </lineage>
</organism>
<accession>A0A6J4QC54</accession>
<keyword evidence="3" id="KW-1003">Cell membrane</keyword>
<dbReference type="PANTHER" id="PTHR43744">
    <property type="entry name" value="ABC TRANSPORTER PERMEASE PROTEIN MG189-RELATED-RELATED"/>
    <property type="match status" value="1"/>
</dbReference>
<keyword evidence="2" id="KW-0813">Transport</keyword>
<dbReference type="GO" id="GO:0005886">
    <property type="term" value="C:plasma membrane"/>
    <property type="evidence" value="ECO:0007669"/>
    <property type="project" value="UniProtKB-SubCell"/>
</dbReference>
<feature type="transmembrane region" description="Helical" evidence="7">
    <location>
        <begin position="80"/>
        <end position="99"/>
    </location>
</feature>
<keyword evidence="5 7" id="KW-1133">Transmembrane helix</keyword>
<dbReference type="GO" id="GO:0055085">
    <property type="term" value="P:transmembrane transport"/>
    <property type="evidence" value="ECO:0007669"/>
    <property type="project" value="InterPro"/>
</dbReference>
<evidence type="ECO:0000256" key="1">
    <source>
        <dbReference type="ARBA" id="ARBA00004651"/>
    </source>
</evidence>
<sequence>MPAILRQQPRVLYGAGCCNPEQWPEEVWYEDVRTVREAGIVMVPGAASASGVFFLRQFLLGLPREVEEAALVNRMNRFRVFSRIVLLLSKPALITLAFLSFLTLPLELAILEYSYATDYPVIMAGGMIVIVLVVFRIKG</sequence>
<evidence type="ECO:0000256" key="7">
    <source>
        <dbReference type="SAM" id="Phobius"/>
    </source>
</evidence>
<name>A0A6J4QC54_9ACTN</name>
<gene>
    <name evidence="9" type="ORF">AVDCRST_MAG78-2313</name>
</gene>
<evidence type="ECO:0000313" key="9">
    <source>
        <dbReference type="EMBL" id="CAA9439665.1"/>
    </source>
</evidence>
<evidence type="ECO:0000256" key="5">
    <source>
        <dbReference type="ARBA" id="ARBA00022989"/>
    </source>
</evidence>
<dbReference type="Pfam" id="PF00528">
    <property type="entry name" value="BPD_transp_1"/>
    <property type="match status" value="1"/>
</dbReference>
<reference evidence="9" key="1">
    <citation type="submission" date="2020-02" db="EMBL/GenBank/DDBJ databases">
        <authorList>
            <person name="Meier V. D."/>
        </authorList>
    </citation>
    <scope>NUCLEOTIDE SEQUENCE</scope>
    <source>
        <strain evidence="9">AVDCRST_MAG78</strain>
    </source>
</reference>
<protein>
    <submittedName>
        <fullName evidence="9">ABC transporter, permease protein 2 (Cluster 1, maltose/g3p/polyamine/iron)</fullName>
    </submittedName>
</protein>
<evidence type="ECO:0000256" key="2">
    <source>
        <dbReference type="ARBA" id="ARBA00022448"/>
    </source>
</evidence>
<dbReference type="InterPro" id="IPR000515">
    <property type="entry name" value="MetI-like"/>
</dbReference>
<evidence type="ECO:0000256" key="4">
    <source>
        <dbReference type="ARBA" id="ARBA00022692"/>
    </source>
</evidence>
<keyword evidence="4 7" id="KW-0812">Transmembrane</keyword>
<evidence type="ECO:0000259" key="8">
    <source>
        <dbReference type="Pfam" id="PF00528"/>
    </source>
</evidence>
<dbReference type="SUPFAM" id="SSF161098">
    <property type="entry name" value="MetI-like"/>
    <property type="match status" value="1"/>
</dbReference>
<dbReference type="InterPro" id="IPR035906">
    <property type="entry name" value="MetI-like_sf"/>
</dbReference>
<proteinExistence type="predicted"/>
<dbReference type="PANTHER" id="PTHR43744:SF12">
    <property type="entry name" value="ABC TRANSPORTER PERMEASE PROTEIN MG189-RELATED"/>
    <property type="match status" value="1"/>
</dbReference>